<dbReference type="InterPro" id="IPR036388">
    <property type="entry name" value="WH-like_DNA-bd_sf"/>
</dbReference>
<dbReference type="Gene3D" id="1.10.10.10">
    <property type="entry name" value="Winged helix-like DNA-binding domain superfamily/Winged helix DNA-binding domain"/>
    <property type="match status" value="1"/>
</dbReference>
<keyword evidence="8" id="KW-1185">Reference proteome</keyword>
<keyword evidence="2" id="KW-0805">Transcription regulation</keyword>
<dbReference type="SUPFAM" id="SSF88946">
    <property type="entry name" value="Sigma2 domain of RNA polymerase sigma factors"/>
    <property type="match status" value="1"/>
</dbReference>
<dbReference type="PANTHER" id="PTHR43133">
    <property type="entry name" value="RNA POLYMERASE ECF-TYPE SIGMA FACTO"/>
    <property type="match status" value="1"/>
</dbReference>
<dbReference type="Pfam" id="PF04542">
    <property type="entry name" value="Sigma70_r2"/>
    <property type="match status" value="1"/>
</dbReference>
<dbReference type="NCBIfam" id="TIGR02937">
    <property type="entry name" value="sigma70-ECF"/>
    <property type="match status" value="1"/>
</dbReference>
<keyword evidence="4" id="KW-0804">Transcription</keyword>
<keyword evidence="3" id="KW-0731">Sigma factor</keyword>
<dbReference type="AlphaFoldDB" id="A0A8J3B748"/>
<dbReference type="GO" id="GO:0003677">
    <property type="term" value="F:DNA binding"/>
    <property type="evidence" value="ECO:0007669"/>
    <property type="project" value="InterPro"/>
</dbReference>
<dbReference type="Gene3D" id="1.10.1740.10">
    <property type="match status" value="1"/>
</dbReference>
<dbReference type="GO" id="GO:0016987">
    <property type="term" value="F:sigma factor activity"/>
    <property type="evidence" value="ECO:0007669"/>
    <property type="project" value="UniProtKB-KW"/>
</dbReference>
<dbReference type="Proteomes" id="UP000637720">
    <property type="component" value="Unassembled WGS sequence"/>
</dbReference>
<dbReference type="GO" id="GO:0006352">
    <property type="term" value="P:DNA-templated transcription initiation"/>
    <property type="evidence" value="ECO:0007669"/>
    <property type="project" value="InterPro"/>
</dbReference>
<gene>
    <name evidence="7" type="primary">sigW</name>
    <name evidence="7" type="ORF">GCM10007043_00180</name>
</gene>
<feature type="domain" description="RNA polymerase sigma-70 region 2" evidence="5">
    <location>
        <begin position="29"/>
        <end position="95"/>
    </location>
</feature>
<evidence type="ECO:0000313" key="7">
    <source>
        <dbReference type="EMBL" id="GGJ90474.1"/>
    </source>
</evidence>
<name>A0A8J3B748_9BACI</name>
<evidence type="ECO:0000313" key="8">
    <source>
        <dbReference type="Proteomes" id="UP000637720"/>
    </source>
</evidence>
<proteinExistence type="inferred from homology"/>
<feature type="domain" description="RNA polymerase sigma factor 70 region 4 type 2" evidence="6">
    <location>
        <begin position="133"/>
        <end position="182"/>
    </location>
</feature>
<comment type="caution">
    <text evidence="7">The sequence shown here is derived from an EMBL/GenBank/DDBJ whole genome shotgun (WGS) entry which is preliminary data.</text>
</comment>
<reference evidence="7" key="1">
    <citation type="journal article" date="2014" name="Int. J. Syst. Evol. Microbiol.">
        <title>Complete genome sequence of Corynebacterium casei LMG S-19264T (=DSM 44701T), isolated from a smear-ripened cheese.</title>
        <authorList>
            <consortium name="US DOE Joint Genome Institute (JGI-PGF)"/>
            <person name="Walter F."/>
            <person name="Albersmeier A."/>
            <person name="Kalinowski J."/>
            <person name="Ruckert C."/>
        </authorList>
    </citation>
    <scope>NUCLEOTIDE SEQUENCE</scope>
    <source>
        <strain evidence="7">JCM 14719</strain>
    </source>
</reference>
<dbReference type="InterPro" id="IPR007627">
    <property type="entry name" value="RNA_pol_sigma70_r2"/>
</dbReference>
<dbReference type="InterPro" id="IPR014284">
    <property type="entry name" value="RNA_pol_sigma-70_dom"/>
</dbReference>
<dbReference type="SUPFAM" id="SSF88659">
    <property type="entry name" value="Sigma3 and sigma4 domains of RNA polymerase sigma factors"/>
    <property type="match status" value="1"/>
</dbReference>
<evidence type="ECO:0000256" key="2">
    <source>
        <dbReference type="ARBA" id="ARBA00023015"/>
    </source>
</evidence>
<dbReference type="RefSeq" id="WP_229725542.1">
    <property type="nucleotide sequence ID" value="NZ_BMOF01000001.1"/>
</dbReference>
<accession>A0A8J3B748</accession>
<dbReference type="PANTHER" id="PTHR43133:SF60">
    <property type="entry name" value="RNA POLYMERASE SIGMA FACTOR SIGV"/>
    <property type="match status" value="1"/>
</dbReference>
<organism evidence="7 8">
    <name type="scientific">Calditerricola satsumensis</name>
    <dbReference type="NCBI Taxonomy" id="373054"/>
    <lineage>
        <taxon>Bacteria</taxon>
        <taxon>Bacillati</taxon>
        <taxon>Bacillota</taxon>
        <taxon>Bacilli</taxon>
        <taxon>Bacillales</taxon>
        <taxon>Bacillaceae</taxon>
        <taxon>Calditerricola</taxon>
    </lineage>
</organism>
<dbReference type="InterPro" id="IPR039425">
    <property type="entry name" value="RNA_pol_sigma-70-like"/>
</dbReference>
<dbReference type="InterPro" id="IPR013324">
    <property type="entry name" value="RNA_pol_sigma_r3/r4-like"/>
</dbReference>
<reference evidence="7" key="2">
    <citation type="submission" date="2020-09" db="EMBL/GenBank/DDBJ databases">
        <authorList>
            <person name="Sun Q."/>
            <person name="Ohkuma M."/>
        </authorList>
    </citation>
    <scope>NUCLEOTIDE SEQUENCE</scope>
    <source>
        <strain evidence="7">JCM 14719</strain>
    </source>
</reference>
<dbReference type="EMBL" id="BMOF01000001">
    <property type="protein sequence ID" value="GGJ90474.1"/>
    <property type="molecule type" value="Genomic_DNA"/>
</dbReference>
<dbReference type="CDD" id="cd06171">
    <property type="entry name" value="Sigma70_r4"/>
    <property type="match status" value="1"/>
</dbReference>
<dbReference type="InterPro" id="IPR013325">
    <property type="entry name" value="RNA_pol_sigma_r2"/>
</dbReference>
<evidence type="ECO:0000256" key="3">
    <source>
        <dbReference type="ARBA" id="ARBA00023082"/>
    </source>
</evidence>
<dbReference type="Pfam" id="PF08281">
    <property type="entry name" value="Sigma70_r4_2"/>
    <property type="match status" value="1"/>
</dbReference>
<dbReference type="InterPro" id="IPR013249">
    <property type="entry name" value="RNA_pol_sigma70_r4_t2"/>
</dbReference>
<comment type="similarity">
    <text evidence="1">Belongs to the sigma-70 factor family. ECF subfamily.</text>
</comment>
<evidence type="ECO:0000256" key="1">
    <source>
        <dbReference type="ARBA" id="ARBA00010641"/>
    </source>
</evidence>
<evidence type="ECO:0000259" key="5">
    <source>
        <dbReference type="Pfam" id="PF04542"/>
    </source>
</evidence>
<protein>
    <submittedName>
        <fullName evidence="7">RNA polymerase sigma factor SigW</fullName>
    </submittedName>
</protein>
<evidence type="ECO:0000256" key="4">
    <source>
        <dbReference type="ARBA" id="ARBA00023163"/>
    </source>
</evidence>
<sequence>MERGGEENICEDQLIQAILNGDREKYALLINRYRDELYRLVYAILRHPEDAEDVLQEAFVQIFLSLSRYEGRGLKTWMARIAVNKALDYKRKRSRGKEEQLAAEGRDDFGEGREPVRDAVGENVATREQASLVRKRVEELPAAYRDVIKAYYFQEKSYKEIAEETGLAVKSVEARLYRAKQWIRRHWKEEEFW</sequence>
<evidence type="ECO:0000259" key="6">
    <source>
        <dbReference type="Pfam" id="PF08281"/>
    </source>
</evidence>